<evidence type="ECO:0000313" key="2">
    <source>
        <dbReference type="EMBL" id="MBB5494833.1"/>
    </source>
</evidence>
<evidence type="ECO:0000259" key="1">
    <source>
        <dbReference type="Pfam" id="PF14028"/>
    </source>
</evidence>
<dbReference type="Proteomes" id="UP000579647">
    <property type="component" value="Unassembled WGS sequence"/>
</dbReference>
<reference evidence="2 3" key="1">
    <citation type="submission" date="2020-08" db="EMBL/GenBank/DDBJ databases">
        <title>Sequencing the genomes of 1000 actinobacteria strains.</title>
        <authorList>
            <person name="Klenk H.-P."/>
        </authorList>
    </citation>
    <scope>NUCLEOTIDE SEQUENCE [LARGE SCALE GENOMIC DNA]</scope>
    <source>
        <strain evidence="2 3">DSM 44598</strain>
    </source>
</reference>
<accession>A0A840WH95</accession>
<organism evidence="2 3">
    <name type="scientific">Nocardiopsis metallicus</name>
    <dbReference type="NCBI Taxonomy" id="179819"/>
    <lineage>
        <taxon>Bacteria</taxon>
        <taxon>Bacillati</taxon>
        <taxon>Actinomycetota</taxon>
        <taxon>Actinomycetes</taxon>
        <taxon>Streptosporangiales</taxon>
        <taxon>Nocardiopsidaceae</taxon>
        <taxon>Nocardiopsis</taxon>
    </lineage>
</organism>
<dbReference type="AlphaFoldDB" id="A0A840WH95"/>
<dbReference type="InterPro" id="IPR023809">
    <property type="entry name" value="Thiopep_bacteriocin_synth_dom"/>
</dbReference>
<dbReference type="NCBIfam" id="TIGR03891">
    <property type="entry name" value="thiopep_ocin"/>
    <property type="match status" value="1"/>
</dbReference>
<dbReference type="RefSeq" id="WP_184368891.1">
    <property type="nucleotide sequence ID" value="NZ_BAAAKM010000104.1"/>
</dbReference>
<keyword evidence="3" id="KW-1185">Reference proteome</keyword>
<dbReference type="Pfam" id="PF14028">
    <property type="entry name" value="Lant_dehydr_C"/>
    <property type="match status" value="1"/>
</dbReference>
<dbReference type="EMBL" id="JACHDO010000001">
    <property type="protein sequence ID" value="MBB5494833.1"/>
    <property type="molecule type" value="Genomic_DNA"/>
</dbReference>
<evidence type="ECO:0000313" key="3">
    <source>
        <dbReference type="Proteomes" id="UP000579647"/>
    </source>
</evidence>
<sequence length="334" mass="35932">MPAHRLNGPPSSSGPAAAALARVLAGTPLEHAAGDAHLEPAFLARLLEVFTNAGYRAVHEATAHHSWWQVDIEFDPHRDHTAARRLTALIDTALADGLVSRWWFLHKHPGWRLRLDLTRPDARHRLTIALDTLVEAGVVRGWRTGIYEAETAAFGGPTGMDIAHEVFCADSHHIRHLAAEADLPLGRKQLSLMLCTELMRSAGLEPFEHGDVWDLVCDLRPLPQDVNPAQVGTILTSAKTLIGADTDPDGAMFGPDGALSAHASWAGSFATAGARLRRARAEGALVRGIRAVLAYHVIFHWNRLALGPGVQAALAHAARTVVLGVAVEGSEAVR</sequence>
<protein>
    <submittedName>
        <fullName evidence="2">Thiopeptide-type bacteriocin biosynthesis protein</fullName>
    </submittedName>
</protein>
<comment type="caution">
    <text evidence="2">The sequence shown here is derived from an EMBL/GenBank/DDBJ whole genome shotgun (WGS) entry which is preliminary data.</text>
</comment>
<gene>
    <name evidence="2" type="ORF">HNR07_005970</name>
</gene>
<proteinExistence type="predicted"/>
<name>A0A840WH95_9ACTN</name>
<feature type="domain" description="Thiopeptide-type bacteriocin biosynthesis" evidence="1">
    <location>
        <begin position="67"/>
        <end position="321"/>
    </location>
</feature>